<name>A0A0R1Y4X8_9LACO</name>
<evidence type="ECO:0000313" key="6">
    <source>
        <dbReference type="Proteomes" id="UP000051236"/>
    </source>
</evidence>
<dbReference type="GO" id="GO:0052816">
    <property type="term" value="F:long-chain fatty acyl-CoA hydrolase activity"/>
    <property type="evidence" value="ECO:0007669"/>
    <property type="project" value="TreeGrafter"/>
</dbReference>
<dbReference type="GO" id="GO:0009062">
    <property type="term" value="P:fatty acid catabolic process"/>
    <property type="evidence" value="ECO:0007669"/>
    <property type="project" value="TreeGrafter"/>
</dbReference>
<evidence type="ECO:0000313" key="5">
    <source>
        <dbReference type="EMBL" id="KRM34403.1"/>
    </source>
</evidence>
<dbReference type="InterPro" id="IPR033120">
    <property type="entry name" value="HOTDOG_ACOT"/>
</dbReference>
<dbReference type="InterPro" id="IPR006683">
    <property type="entry name" value="Thioestr_dom"/>
</dbReference>
<dbReference type="RefSeq" id="WP_057002561.1">
    <property type="nucleotide sequence ID" value="NZ_AZGA01000026.1"/>
</dbReference>
<evidence type="ECO:0000259" key="4">
    <source>
        <dbReference type="PROSITE" id="PS51770"/>
    </source>
</evidence>
<dbReference type="eggNOG" id="COG1607">
    <property type="taxonomic scope" value="Bacteria"/>
</dbReference>
<protein>
    <submittedName>
        <fullName evidence="5">Acyl-CoA hydrolase</fullName>
    </submittedName>
</protein>
<dbReference type="Pfam" id="PF03061">
    <property type="entry name" value="4HBT"/>
    <property type="match status" value="1"/>
</dbReference>
<comment type="caution">
    <text evidence="5">The sequence shown here is derived from an EMBL/GenBank/DDBJ whole genome shotgun (WGS) entry which is preliminary data.</text>
</comment>
<proteinExistence type="inferred from homology"/>
<dbReference type="PANTHER" id="PTHR11049:SF24">
    <property type="entry name" value="CYTOSOLIC ACYL COENZYME A THIOESTER HYDROLASE"/>
    <property type="match status" value="1"/>
</dbReference>
<feature type="domain" description="HotDog ACOT-type" evidence="4">
    <location>
        <begin position="11"/>
        <end position="123"/>
    </location>
</feature>
<dbReference type="GO" id="GO:0005829">
    <property type="term" value="C:cytosol"/>
    <property type="evidence" value="ECO:0007669"/>
    <property type="project" value="TreeGrafter"/>
</dbReference>
<dbReference type="GO" id="GO:0006637">
    <property type="term" value="P:acyl-CoA metabolic process"/>
    <property type="evidence" value="ECO:0007669"/>
    <property type="project" value="TreeGrafter"/>
</dbReference>
<evidence type="ECO:0000256" key="1">
    <source>
        <dbReference type="ARBA" id="ARBA00010458"/>
    </source>
</evidence>
<gene>
    <name evidence="5" type="ORF">FC83_GL002178</name>
</gene>
<accession>A0A0R1Y4X8</accession>
<reference evidence="5 6" key="1">
    <citation type="journal article" date="2015" name="Genome Announc.">
        <title>Expanding the biotechnology potential of lactobacilli through comparative genomics of 213 strains and associated genera.</title>
        <authorList>
            <person name="Sun Z."/>
            <person name="Harris H.M."/>
            <person name="McCann A."/>
            <person name="Guo C."/>
            <person name="Argimon S."/>
            <person name="Zhang W."/>
            <person name="Yang X."/>
            <person name="Jeffery I.B."/>
            <person name="Cooney J.C."/>
            <person name="Kagawa T.F."/>
            <person name="Liu W."/>
            <person name="Song Y."/>
            <person name="Salvetti E."/>
            <person name="Wrobel A."/>
            <person name="Rasinkangas P."/>
            <person name="Parkhill J."/>
            <person name="Rea M.C."/>
            <person name="O'Sullivan O."/>
            <person name="Ritari J."/>
            <person name="Douillard F.P."/>
            <person name="Paul Ross R."/>
            <person name="Yang R."/>
            <person name="Briner A.E."/>
            <person name="Felis G.E."/>
            <person name="de Vos W.M."/>
            <person name="Barrangou R."/>
            <person name="Klaenhammer T.R."/>
            <person name="Caufield P.W."/>
            <person name="Cui Y."/>
            <person name="Zhang H."/>
            <person name="O'Toole P.W."/>
        </authorList>
    </citation>
    <scope>NUCLEOTIDE SEQUENCE [LARGE SCALE GENOMIC DNA]</scope>
    <source>
        <strain evidence="5 6">DSM 18527</strain>
    </source>
</reference>
<comment type="similarity">
    <text evidence="1">Belongs to the acyl coenzyme A hydrolase family.</text>
</comment>
<dbReference type="EMBL" id="AZGA01000026">
    <property type="protein sequence ID" value="KRM34403.1"/>
    <property type="molecule type" value="Genomic_DNA"/>
</dbReference>
<dbReference type="STRING" id="1423734.FC83_GL002178"/>
<evidence type="ECO:0000256" key="3">
    <source>
        <dbReference type="PROSITE-ProRule" id="PRU01106"/>
    </source>
</evidence>
<dbReference type="SUPFAM" id="SSF54637">
    <property type="entry name" value="Thioesterase/thiol ester dehydrase-isomerase"/>
    <property type="match status" value="1"/>
</dbReference>
<sequence>MDNPRQVITCKQTLAISNHRVFPQDLNNFGFMFGGRLLNLLDDVASISVSRFIRMKTVTAAIDQFNFIKSFQKDDAVCIETYVSGAGHRSIEIFAKVMGENLFTGERYLGATAFMTFVLQDHKVVTNELKPETAEEIAVVGSYEQRRATRKQELAANAKIGESLDLSLPWKINHHS</sequence>
<evidence type="ECO:0000256" key="2">
    <source>
        <dbReference type="ARBA" id="ARBA00022801"/>
    </source>
</evidence>
<keyword evidence="6" id="KW-1185">Reference proteome</keyword>
<keyword evidence="2 3" id="KW-0378">Hydrolase</keyword>
<organism evidence="5 6">
    <name type="scientific">Agrilactobacillus composti DSM 18527 = JCM 14202</name>
    <dbReference type="NCBI Taxonomy" id="1423734"/>
    <lineage>
        <taxon>Bacteria</taxon>
        <taxon>Bacillati</taxon>
        <taxon>Bacillota</taxon>
        <taxon>Bacilli</taxon>
        <taxon>Lactobacillales</taxon>
        <taxon>Lactobacillaceae</taxon>
        <taxon>Agrilactobacillus</taxon>
    </lineage>
</organism>
<dbReference type="PROSITE" id="PS51770">
    <property type="entry name" value="HOTDOG_ACOT"/>
    <property type="match status" value="1"/>
</dbReference>
<dbReference type="InterPro" id="IPR040170">
    <property type="entry name" value="Cytosol_ACT"/>
</dbReference>
<dbReference type="AlphaFoldDB" id="A0A0R1Y4X8"/>
<dbReference type="Gene3D" id="3.10.129.10">
    <property type="entry name" value="Hotdog Thioesterase"/>
    <property type="match status" value="1"/>
</dbReference>
<dbReference type="PANTHER" id="PTHR11049">
    <property type="entry name" value="ACYL COENZYME A THIOESTER HYDROLASE"/>
    <property type="match status" value="1"/>
</dbReference>
<dbReference type="PATRIC" id="fig|1423734.3.peg.2199"/>
<dbReference type="CDD" id="cd03442">
    <property type="entry name" value="BFIT_BACH"/>
    <property type="match status" value="1"/>
</dbReference>
<dbReference type="InterPro" id="IPR029069">
    <property type="entry name" value="HotDog_dom_sf"/>
</dbReference>
<dbReference type="Proteomes" id="UP000051236">
    <property type="component" value="Unassembled WGS sequence"/>
</dbReference>